<dbReference type="EMBL" id="JAVREO010000007">
    <property type="protein sequence ID" value="MDT0267354.1"/>
    <property type="molecule type" value="Genomic_DNA"/>
</dbReference>
<gene>
    <name evidence="3" type="ORF">RM844_13770</name>
</gene>
<name>A0ABU2JRJ2_9ACTN</name>
<dbReference type="RefSeq" id="WP_311667416.1">
    <property type="nucleotide sequence ID" value="NZ_JAVREO010000007.1"/>
</dbReference>
<keyword evidence="1 3" id="KW-0560">Oxidoreductase</keyword>
<evidence type="ECO:0000259" key="2">
    <source>
        <dbReference type="Pfam" id="PF00296"/>
    </source>
</evidence>
<dbReference type="SUPFAM" id="SSF51679">
    <property type="entry name" value="Bacterial luciferase-like"/>
    <property type="match status" value="1"/>
</dbReference>
<evidence type="ECO:0000256" key="1">
    <source>
        <dbReference type="ARBA" id="ARBA00023002"/>
    </source>
</evidence>
<comment type="caution">
    <text evidence="3">The sequence shown here is derived from an EMBL/GenBank/DDBJ whole genome shotgun (WGS) entry which is preliminary data.</text>
</comment>
<dbReference type="PANTHER" id="PTHR43244">
    <property type="match status" value="1"/>
</dbReference>
<dbReference type="InterPro" id="IPR036661">
    <property type="entry name" value="Luciferase-like_sf"/>
</dbReference>
<evidence type="ECO:0000313" key="4">
    <source>
        <dbReference type="Proteomes" id="UP001183410"/>
    </source>
</evidence>
<accession>A0ABU2JRJ2</accession>
<organism evidence="3 4">
    <name type="scientific">Streptomyces chisholmiae</name>
    <dbReference type="NCBI Taxonomy" id="3075540"/>
    <lineage>
        <taxon>Bacteria</taxon>
        <taxon>Bacillati</taxon>
        <taxon>Actinomycetota</taxon>
        <taxon>Actinomycetes</taxon>
        <taxon>Kitasatosporales</taxon>
        <taxon>Streptomycetaceae</taxon>
        <taxon>Streptomyces</taxon>
    </lineage>
</organism>
<protein>
    <submittedName>
        <fullName evidence="3">TIGR03564 family F420-dependent LLM class oxidoreductase</fullName>
        <ecNumber evidence="3">1.-.-.-</ecNumber>
    </submittedName>
</protein>
<proteinExistence type="predicted"/>
<sequence length="309" mass="31908">MTVGVALPAGDTAGTTNAVTELIAQTRQFAELGGTAVWFSQLFDHDAVTLAALAGREVPGVRVGTQVVPLYPRHPLTLAAQAQTAAAATGGRFTLGVGTGVRGLLEPAYGTPYPPPIGHLREALTVLRQALDGGQPRFAGRTVTARPPLPTAVPGGAGTPLLVAAMGPQALQVAGELADGTLPFLAGPRTLAERIVPALTRAARDAGRPAPRIVAAVPAVVTDDPEVVQQIAAVRLGAYADIPSYRRMVAAEGASHPVELALVGDERTVTAGIRRYFDAGATEVVLTQTGLRSTSDRLRTWHLAADLTP</sequence>
<dbReference type="PANTHER" id="PTHR43244:SF1">
    <property type="entry name" value="5,10-METHYLENETETRAHYDROMETHANOPTERIN REDUCTASE"/>
    <property type="match status" value="1"/>
</dbReference>
<feature type="domain" description="Luciferase-like" evidence="2">
    <location>
        <begin position="1"/>
        <end position="282"/>
    </location>
</feature>
<dbReference type="Gene3D" id="3.20.20.30">
    <property type="entry name" value="Luciferase-like domain"/>
    <property type="match status" value="1"/>
</dbReference>
<keyword evidence="4" id="KW-1185">Reference proteome</keyword>
<dbReference type="CDD" id="cd01097">
    <property type="entry name" value="Tetrahydromethanopterin_reductase"/>
    <property type="match status" value="1"/>
</dbReference>
<dbReference type="InterPro" id="IPR011251">
    <property type="entry name" value="Luciferase-like_dom"/>
</dbReference>
<dbReference type="NCBIfam" id="TIGR03564">
    <property type="entry name" value="F420_MSMEG_4879"/>
    <property type="match status" value="1"/>
</dbReference>
<dbReference type="InterPro" id="IPR019910">
    <property type="entry name" value="Lucif-like_OxRdtase_MSMEG_4879"/>
</dbReference>
<dbReference type="Pfam" id="PF00296">
    <property type="entry name" value="Bac_luciferase"/>
    <property type="match status" value="1"/>
</dbReference>
<evidence type="ECO:0000313" key="3">
    <source>
        <dbReference type="EMBL" id="MDT0267354.1"/>
    </source>
</evidence>
<dbReference type="GO" id="GO:0016491">
    <property type="term" value="F:oxidoreductase activity"/>
    <property type="evidence" value="ECO:0007669"/>
    <property type="project" value="UniProtKB-KW"/>
</dbReference>
<reference evidence="4" key="1">
    <citation type="submission" date="2023-07" db="EMBL/GenBank/DDBJ databases">
        <title>30 novel species of actinomycetes from the DSMZ collection.</title>
        <authorList>
            <person name="Nouioui I."/>
        </authorList>
    </citation>
    <scope>NUCLEOTIDE SEQUENCE [LARGE SCALE GENOMIC DNA]</scope>
    <source>
        <strain evidence="4">DSM 44915</strain>
    </source>
</reference>
<dbReference type="InterPro" id="IPR050564">
    <property type="entry name" value="F420-G6PD/mer"/>
</dbReference>
<dbReference type="EC" id="1.-.-.-" evidence="3"/>
<dbReference type="Proteomes" id="UP001183410">
    <property type="component" value="Unassembled WGS sequence"/>
</dbReference>